<proteinExistence type="predicted"/>
<protein>
    <submittedName>
        <fullName evidence="1">Uncharacterized protein</fullName>
    </submittedName>
</protein>
<organism evidence="1">
    <name type="scientific">Oryza nivara</name>
    <name type="common">Indian wild rice</name>
    <name type="synonym">Oryza sativa f. spontanea</name>
    <dbReference type="NCBI Taxonomy" id="4536"/>
    <lineage>
        <taxon>Eukaryota</taxon>
        <taxon>Viridiplantae</taxon>
        <taxon>Streptophyta</taxon>
        <taxon>Embryophyta</taxon>
        <taxon>Tracheophyta</taxon>
        <taxon>Spermatophyta</taxon>
        <taxon>Magnoliopsida</taxon>
        <taxon>Liliopsida</taxon>
        <taxon>Poales</taxon>
        <taxon>Poaceae</taxon>
        <taxon>BOP clade</taxon>
        <taxon>Oryzoideae</taxon>
        <taxon>Oryzeae</taxon>
        <taxon>Oryzinae</taxon>
        <taxon>Oryza</taxon>
    </lineage>
</organism>
<dbReference type="EnsemblPlants" id="ONIVA02G24470.1">
    <property type="protein sequence ID" value="ONIVA02G24470.1"/>
    <property type="gene ID" value="ONIVA02G24470"/>
</dbReference>
<dbReference type="Gramene" id="ONIVA02G24470.1">
    <property type="protein sequence ID" value="ONIVA02G24470.1"/>
    <property type="gene ID" value="ONIVA02G24470"/>
</dbReference>
<accession>A0A0E0G8Y6</accession>
<keyword evidence="2" id="KW-1185">Reference proteome</keyword>
<dbReference type="Proteomes" id="UP000006591">
    <property type="component" value="Chromosome 2"/>
</dbReference>
<reference evidence="1" key="1">
    <citation type="submission" date="2015-04" db="UniProtKB">
        <authorList>
            <consortium name="EnsemblPlants"/>
        </authorList>
    </citation>
    <scope>IDENTIFICATION</scope>
    <source>
        <strain evidence="1">SL10</strain>
    </source>
</reference>
<dbReference type="HOGENOM" id="CLU_2708690_0_0_1"/>
<name>A0A0E0G8Y6_ORYNI</name>
<reference evidence="1" key="2">
    <citation type="submission" date="2018-04" db="EMBL/GenBank/DDBJ databases">
        <title>OnivRS2 (Oryza nivara Reference Sequence Version 2).</title>
        <authorList>
            <person name="Zhang J."/>
            <person name="Kudrna D."/>
            <person name="Lee S."/>
            <person name="Talag J."/>
            <person name="Rajasekar S."/>
            <person name="Welchert J."/>
            <person name="Hsing Y.-I."/>
            <person name="Wing R.A."/>
        </authorList>
    </citation>
    <scope>NUCLEOTIDE SEQUENCE [LARGE SCALE GENOMIC DNA]</scope>
    <source>
        <strain evidence="1">SL10</strain>
    </source>
</reference>
<evidence type="ECO:0000313" key="2">
    <source>
        <dbReference type="Proteomes" id="UP000006591"/>
    </source>
</evidence>
<sequence>MTGSGDNRALLSLCYPSPFRTTGAGDEVADREGMRGGIKMRSSQATPSIMVSSILRVQGRLETGLSVKTSLER</sequence>
<dbReference type="AlphaFoldDB" id="A0A0E0G8Y6"/>
<evidence type="ECO:0000313" key="1">
    <source>
        <dbReference type="EnsemblPlants" id="ONIVA02G24470.1"/>
    </source>
</evidence>